<evidence type="ECO:0000313" key="3">
    <source>
        <dbReference type="Proteomes" id="UP000023152"/>
    </source>
</evidence>
<feature type="transmembrane region" description="Helical" evidence="1">
    <location>
        <begin position="21"/>
        <end position="38"/>
    </location>
</feature>
<dbReference type="AlphaFoldDB" id="X6PCT2"/>
<dbReference type="EMBL" id="ASPP01001563">
    <property type="protein sequence ID" value="ETO35477.1"/>
    <property type="molecule type" value="Genomic_DNA"/>
</dbReference>
<protein>
    <submittedName>
        <fullName evidence="2">Uncharacterized protein</fullName>
    </submittedName>
</protein>
<feature type="transmembrane region" description="Helical" evidence="1">
    <location>
        <begin position="114"/>
        <end position="132"/>
    </location>
</feature>
<gene>
    <name evidence="2" type="ORF">RFI_01585</name>
</gene>
<keyword evidence="3" id="KW-1185">Reference proteome</keyword>
<evidence type="ECO:0000256" key="1">
    <source>
        <dbReference type="SAM" id="Phobius"/>
    </source>
</evidence>
<name>X6PCT2_RETFI</name>
<organism evidence="2 3">
    <name type="scientific">Reticulomyxa filosa</name>
    <dbReference type="NCBI Taxonomy" id="46433"/>
    <lineage>
        <taxon>Eukaryota</taxon>
        <taxon>Sar</taxon>
        <taxon>Rhizaria</taxon>
        <taxon>Retaria</taxon>
        <taxon>Foraminifera</taxon>
        <taxon>Monothalamids</taxon>
        <taxon>Reticulomyxidae</taxon>
        <taxon>Reticulomyxa</taxon>
    </lineage>
</organism>
<feature type="non-terminal residue" evidence="2">
    <location>
        <position position="1"/>
    </location>
</feature>
<evidence type="ECO:0000313" key="2">
    <source>
        <dbReference type="EMBL" id="ETO35477.1"/>
    </source>
</evidence>
<keyword evidence="1" id="KW-0472">Membrane</keyword>
<comment type="caution">
    <text evidence="2">The sequence shown here is derived from an EMBL/GenBank/DDBJ whole genome shotgun (WGS) entry which is preliminary data.</text>
</comment>
<reference evidence="2 3" key="1">
    <citation type="journal article" date="2013" name="Curr. Biol.">
        <title>The Genome of the Foraminiferan Reticulomyxa filosa.</title>
        <authorList>
            <person name="Glockner G."/>
            <person name="Hulsmann N."/>
            <person name="Schleicher M."/>
            <person name="Noegel A.A."/>
            <person name="Eichinger L."/>
            <person name="Gallinger C."/>
            <person name="Pawlowski J."/>
            <person name="Sierra R."/>
            <person name="Euteneuer U."/>
            <person name="Pillet L."/>
            <person name="Moustafa A."/>
            <person name="Platzer M."/>
            <person name="Groth M."/>
            <person name="Szafranski K."/>
            <person name="Schliwa M."/>
        </authorList>
    </citation>
    <scope>NUCLEOTIDE SEQUENCE [LARGE SCALE GENOMIC DNA]</scope>
</reference>
<keyword evidence="1" id="KW-0812">Transmembrane</keyword>
<accession>X6PCT2</accession>
<proteinExistence type="predicted"/>
<dbReference type="Proteomes" id="UP000023152">
    <property type="component" value="Unassembled WGS sequence"/>
</dbReference>
<keyword evidence="1" id="KW-1133">Transmembrane helix</keyword>
<sequence>SKQLRNIIVEKNELIQQLKTQIQQRFVLALYMYIYIYYNNTHVQGLLRPFQKKKTCFNKIGRKNRRSSKRTIKLTIPKINYDLDNPQATSFSSSMKPDGRSKEFSTAATSTVKMAVMVLTFVVGWIAIALVAGERSLIDMTKVDTLFDILPAQAKLDVNTFSTALNYFSEHELELVLKHEKIDSVIRPLQQQIMMLTSKLESTDSKIKQWQHDYGELDKQRTSLVLKHKEAETHAQTVQLQATVLENELALLKAQKTSELNRNDTYCICNPGHSEVSFFFFYSSLSLYKYIYIYKKKKTHTHTQKCSPMEAIGSTWLSFF</sequence>